<feature type="region of interest" description="Disordered" evidence="3">
    <location>
        <begin position="433"/>
        <end position="452"/>
    </location>
</feature>
<dbReference type="PANTHER" id="PTHR48098:SF1">
    <property type="entry name" value="DIACYLGLYCEROL ACYLTRANSFERASE_MYCOLYLTRANSFERASE AG85A"/>
    <property type="match status" value="1"/>
</dbReference>
<keyword evidence="2" id="KW-0964">Secreted</keyword>
<keyword evidence="4" id="KW-1133">Transmembrane helix</keyword>
<dbReference type="InterPro" id="IPR000801">
    <property type="entry name" value="Esterase-like"/>
</dbReference>
<evidence type="ECO:0000256" key="4">
    <source>
        <dbReference type="SAM" id="Phobius"/>
    </source>
</evidence>
<evidence type="ECO:0000256" key="1">
    <source>
        <dbReference type="ARBA" id="ARBA00004613"/>
    </source>
</evidence>
<dbReference type="PANTHER" id="PTHR48098">
    <property type="entry name" value="ENTEROCHELIN ESTERASE-RELATED"/>
    <property type="match status" value="1"/>
</dbReference>
<comment type="caution">
    <text evidence="5">The sequence shown here is derived from an EMBL/GenBank/DDBJ whole genome shotgun (WGS) entry which is preliminary data.</text>
</comment>
<keyword evidence="6" id="KW-1185">Reference proteome</keyword>
<dbReference type="AlphaFoldDB" id="A0A255DT91"/>
<evidence type="ECO:0000313" key="6">
    <source>
        <dbReference type="Proteomes" id="UP000216063"/>
    </source>
</evidence>
<dbReference type="Pfam" id="PF00756">
    <property type="entry name" value="Esterase"/>
    <property type="match status" value="1"/>
</dbReference>
<keyword evidence="4" id="KW-0472">Membrane</keyword>
<gene>
    <name evidence="5" type="ORF">CG716_03710</name>
</gene>
<keyword evidence="4" id="KW-0812">Transmembrane</keyword>
<dbReference type="GO" id="GO:0016747">
    <property type="term" value="F:acyltransferase activity, transferring groups other than amino-acyl groups"/>
    <property type="evidence" value="ECO:0007669"/>
    <property type="project" value="TreeGrafter"/>
</dbReference>
<dbReference type="SUPFAM" id="SSF53474">
    <property type="entry name" value="alpha/beta-Hydrolases"/>
    <property type="match status" value="1"/>
</dbReference>
<dbReference type="Gene3D" id="3.40.50.1820">
    <property type="entry name" value="alpha/beta hydrolase"/>
    <property type="match status" value="1"/>
</dbReference>
<sequence>MVQVSLTHGPLPLVLQAGTCVVLVLAVGVRSRRWWSVWGPGAVLSGGLLALWAYLLITSEGVAGEPAPPMLWIWLGLTGVAALWLVAGWQTDWWRRGCALLAVPLSALCAAETVNTWVGYVPTVGAAWSDLVSEAMPDQADGAAVRAMQQAGRLPPKGAVVVATINTSNPTFKHRDELVYLPPAWFATTPPPHLPTLMMIGGEFNTPTDWLLAGDAIDTVDRFAAAHAGNAPVLVFVDSGGAFNIDTECVNGPRGNAADHLTKDVVPYMTSHFGVSPDPADWGVVGFSAGGTCALDLTVMHPDLFHTFADIAGDLGPNSGDKSQTIDRLYGGSLNAWESFDPSLVMSRHGRYNGVSGMFIVSGARFDDRNQLVGFNESEHAIATTLCDISRRNDISCAVTAHPGKHDWPFAGGVFATTLPWVAGRVHTPGVAPIALPATSTPTGPTRPHSGH</sequence>
<proteinExistence type="predicted"/>
<accession>A0A255DT91</accession>
<feature type="transmembrane region" description="Helical" evidence="4">
    <location>
        <begin position="37"/>
        <end position="57"/>
    </location>
</feature>
<evidence type="ECO:0008006" key="7">
    <source>
        <dbReference type="Google" id="ProtNLM"/>
    </source>
</evidence>
<comment type="subcellular location">
    <subcellularLocation>
        <location evidence="1">Secreted</location>
    </subcellularLocation>
</comment>
<evidence type="ECO:0000256" key="3">
    <source>
        <dbReference type="SAM" id="MobiDB-lite"/>
    </source>
</evidence>
<dbReference type="Proteomes" id="UP000216063">
    <property type="component" value="Unassembled WGS sequence"/>
</dbReference>
<evidence type="ECO:0000313" key="5">
    <source>
        <dbReference type="EMBL" id="OYN82434.1"/>
    </source>
</evidence>
<dbReference type="InterPro" id="IPR050583">
    <property type="entry name" value="Mycobacterial_A85_antigen"/>
</dbReference>
<dbReference type="InterPro" id="IPR029058">
    <property type="entry name" value="AB_hydrolase_fold"/>
</dbReference>
<evidence type="ECO:0000256" key="2">
    <source>
        <dbReference type="ARBA" id="ARBA00022525"/>
    </source>
</evidence>
<name>A0A255DT91_9MYCO</name>
<feature type="transmembrane region" description="Helical" evidence="4">
    <location>
        <begin position="69"/>
        <end position="87"/>
    </location>
</feature>
<feature type="transmembrane region" description="Helical" evidence="4">
    <location>
        <begin position="12"/>
        <end position="30"/>
    </location>
</feature>
<protein>
    <recommendedName>
        <fullName evidence="7">Esterase</fullName>
    </recommendedName>
</protein>
<reference evidence="5 6" key="1">
    <citation type="submission" date="2017-07" db="EMBL/GenBank/DDBJ databases">
        <title>The new phylogeny of genus Mycobacterium.</title>
        <authorList>
            <person name="Tortoli E."/>
            <person name="Trovato A."/>
            <person name="Cirillo D.M."/>
        </authorList>
    </citation>
    <scope>NUCLEOTIDE SEQUENCE [LARGE SCALE GENOMIC DNA]</scope>
    <source>
        <strain evidence="5 6">ATCC 33027</strain>
    </source>
</reference>
<dbReference type="GO" id="GO:0005576">
    <property type="term" value="C:extracellular region"/>
    <property type="evidence" value="ECO:0007669"/>
    <property type="project" value="UniProtKB-SubCell"/>
</dbReference>
<dbReference type="EMBL" id="NOZR01000002">
    <property type="protein sequence ID" value="OYN82434.1"/>
    <property type="molecule type" value="Genomic_DNA"/>
</dbReference>
<organism evidence="5 6">
    <name type="scientific">Mycolicibacterium sphagni</name>
    <dbReference type="NCBI Taxonomy" id="1786"/>
    <lineage>
        <taxon>Bacteria</taxon>
        <taxon>Bacillati</taxon>
        <taxon>Actinomycetota</taxon>
        <taxon>Actinomycetes</taxon>
        <taxon>Mycobacteriales</taxon>
        <taxon>Mycobacteriaceae</taxon>
        <taxon>Mycolicibacterium</taxon>
    </lineage>
</organism>
<dbReference type="OrthoDB" id="3723842at2"/>